<reference evidence="14 15" key="1">
    <citation type="submission" date="2020-08" db="EMBL/GenBank/DDBJ databases">
        <title>Genomic Encyclopedia of Type Strains, Phase IV (KMG-IV): sequencing the most valuable type-strain genomes for metagenomic binning, comparative biology and taxonomic classification.</title>
        <authorList>
            <person name="Goeker M."/>
        </authorList>
    </citation>
    <scope>NUCLEOTIDE SEQUENCE [LARGE SCALE GENOMIC DNA]</scope>
    <source>
        <strain evidence="14 15">DSM 21255</strain>
    </source>
</reference>
<dbReference type="InterPro" id="IPR011257">
    <property type="entry name" value="DNA_glycosylase"/>
</dbReference>
<feature type="binding site" evidence="12">
    <location>
        <position position="205"/>
    </location>
    <ligand>
        <name>[4Fe-4S] cluster</name>
        <dbReference type="ChEBI" id="CHEBI:49883"/>
    </ligand>
</feature>
<keyword evidence="11 12" id="KW-0326">Glycosidase</keyword>
<dbReference type="Gene3D" id="1.10.1670.10">
    <property type="entry name" value="Helix-hairpin-Helix base-excision DNA repair enzymes (C-terminal)"/>
    <property type="match status" value="1"/>
</dbReference>
<dbReference type="CDD" id="cd00056">
    <property type="entry name" value="ENDO3c"/>
    <property type="match status" value="1"/>
</dbReference>
<comment type="cofactor">
    <cofactor evidence="12">
        <name>[4Fe-4S] cluster</name>
        <dbReference type="ChEBI" id="CHEBI:49883"/>
    </cofactor>
    <text evidence="12">Binds 1 [4Fe-4S] cluster.</text>
</comment>
<accession>A0A841R024</accession>
<keyword evidence="14" id="KW-0255">Endonuclease</keyword>
<evidence type="ECO:0000313" key="15">
    <source>
        <dbReference type="Proteomes" id="UP000591941"/>
    </source>
</evidence>
<keyword evidence="5 12" id="KW-0378">Hydrolase</keyword>
<dbReference type="InterPro" id="IPR003265">
    <property type="entry name" value="HhH-GPD_domain"/>
</dbReference>
<evidence type="ECO:0000256" key="5">
    <source>
        <dbReference type="ARBA" id="ARBA00022801"/>
    </source>
</evidence>
<dbReference type="Proteomes" id="UP000591941">
    <property type="component" value="Unassembled WGS sequence"/>
</dbReference>
<keyword evidence="4 12" id="KW-0227">DNA damage</keyword>
<organism evidence="14 15">
    <name type="scientific">Negativicoccus succinicivorans</name>
    <dbReference type="NCBI Taxonomy" id="620903"/>
    <lineage>
        <taxon>Bacteria</taxon>
        <taxon>Bacillati</taxon>
        <taxon>Bacillota</taxon>
        <taxon>Negativicutes</taxon>
        <taxon>Veillonellales</taxon>
        <taxon>Veillonellaceae</taxon>
        <taxon>Negativicoccus</taxon>
    </lineage>
</organism>
<dbReference type="InterPro" id="IPR004035">
    <property type="entry name" value="Endouclease-III_FeS-bd_BS"/>
</dbReference>
<feature type="binding site" evidence="12">
    <location>
        <position position="199"/>
    </location>
    <ligand>
        <name>[4Fe-4S] cluster</name>
        <dbReference type="ChEBI" id="CHEBI:49883"/>
    </ligand>
</feature>
<comment type="caution">
    <text evidence="14">The sequence shown here is derived from an EMBL/GenBank/DDBJ whole genome shotgun (WGS) entry which is preliminary data.</text>
</comment>
<evidence type="ECO:0000256" key="2">
    <source>
        <dbReference type="ARBA" id="ARBA00022485"/>
    </source>
</evidence>
<dbReference type="NCBIfam" id="TIGR01083">
    <property type="entry name" value="nth"/>
    <property type="match status" value="1"/>
</dbReference>
<dbReference type="SUPFAM" id="SSF48150">
    <property type="entry name" value="DNA-glycosylase"/>
    <property type="match status" value="1"/>
</dbReference>
<evidence type="ECO:0000256" key="6">
    <source>
        <dbReference type="ARBA" id="ARBA00023004"/>
    </source>
</evidence>
<dbReference type="PROSITE" id="PS01155">
    <property type="entry name" value="ENDONUCLEASE_III_2"/>
    <property type="match status" value="1"/>
</dbReference>
<evidence type="ECO:0000256" key="4">
    <source>
        <dbReference type="ARBA" id="ARBA00022763"/>
    </source>
</evidence>
<dbReference type="InterPro" id="IPR000445">
    <property type="entry name" value="HhH_motif"/>
</dbReference>
<evidence type="ECO:0000313" key="14">
    <source>
        <dbReference type="EMBL" id="MBB6478284.1"/>
    </source>
</evidence>
<keyword evidence="9 12" id="KW-0234">DNA repair</keyword>
<evidence type="ECO:0000256" key="12">
    <source>
        <dbReference type="HAMAP-Rule" id="MF_00942"/>
    </source>
</evidence>
<keyword evidence="2 12" id="KW-0004">4Fe-4S</keyword>
<keyword evidence="3 12" id="KW-0479">Metal-binding</keyword>
<dbReference type="PANTHER" id="PTHR10359:SF18">
    <property type="entry name" value="ENDONUCLEASE III"/>
    <property type="match status" value="1"/>
</dbReference>
<evidence type="ECO:0000256" key="11">
    <source>
        <dbReference type="ARBA" id="ARBA00023295"/>
    </source>
</evidence>
<dbReference type="GO" id="GO:0019104">
    <property type="term" value="F:DNA N-glycosylase activity"/>
    <property type="evidence" value="ECO:0007669"/>
    <property type="project" value="UniProtKB-UniRule"/>
</dbReference>
<comment type="similarity">
    <text evidence="1 12">Belongs to the Nth/MutY family.</text>
</comment>
<keyword evidence="7 12" id="KW-0411">Iron-sulfur</keyword>
<dbReference type="SMART" id="SM00478">
    <property type="entry name" value="ENDO3c"/>
    <property type="match status" value="1"/>
</dbReference>
<gene>
    <name evidence="12" type="primary">nth</name>
    <name evidence="14" type="ORF">HNR45_001355</name>
</gene>
<dbReference type="InterPro" id="IPR005759">
    <property type="entry name" value="Nth"/>
</dbReference>
<dbReference type="OrthoDB" id="9800977at2"/>
<protein>
    <recommendedName>
        <fullName evidence="12">Endonuclease III</fullName>
        <ecNumber evidence="12">4.2.99.18</ecNumber>
    </recommendedName>
    <alternativeName>
        <fullName evidence="12">DNA-(apurinic or apyrimidinic site) lyase</fullName>
    </alternativeName>
</protein>
<evidence type="ECO:0000259" key="13">
    <source>
        <dbReference type="SMART" id="SM00478"/>
    </source>
</evidence>
<dbReference type="FunFam" id="1.10.340.30:FF:000001">
    <property type="entry name" value="Endonuclease III"/>
    <property type="match status" value="1"/>
</dbReference>
<feature type="binding site" evidence="12">
    <location>
        <position position="189"/>
    </location>
    <ligand>
        <name>[4Fe-4S] cluster</name>
        <dbReference type="ChEBI" id="CHEBI:49883"/>
    </ligand>
</feature>
<keyword evidence="6 12" id="KW-0408">Iron</keyword>
<dbReference type="PIRSF" id="PIRSF001435">
    <property type="entry name" value="Nth"/>
    <property type="match status" value="1"/>
</dbReference>
<evidence type="ECO:0000256" key="10">
    <source>
        <dbReference type="ARBA" id="ARBA00023239"/>
    </source>
</evidence>
<dbReference type="RefSeq" id="WP_159823312.1">
    <property type="nucleotide sequence ID" value="NZ_CABWNB010000005.1"/>
</dbReference>
<dbReference type="AlphaFoldDB" id="A0A841R024"/>
<dbReference type="GO" id="GO:0140078">
    <property type="term" value="F:class I DNA-(apurinic or apyrimidinic site) endonuclease activity"/>
    <property type="evidence" value="ECO:0007669"/>
    <property type="project" value="UniProtKB-EC"/>
</dbReference>
<dbReference type="HAMAP" id="MF_00942">
    <property type="entry name" value="Nth"/>
    <property type="match status" value="1"/>
</dbReference>
<dbReference type="SMART" id="SM00525">
    <property type="entry name" value="FES"/>
    <property type="match status" value="1"/>
</dbReference>
<dbReference type="Pfam" id="PF00730">
    <property type="entry name" value="HhH-GPD"/>
    <property type="match status" value="1"/>
</dbReference>
<evidence type="ECO:0000256" key="7">
    <source>
        <dbReference type="ARBA" id="ARBA00023014"/>
    </source>
</evidence>
<evidence type="ECO:0000256" key="1">
    <source>
        <dbReference type="ARBA" id="ARBA00008343"/>
    </source>
</evidence>
<dbReference type="Gene3D" id="1.10.340.30">
    <property type="entry name" value="Hypothetical protein, domain 2"/>
    <property type="match status" value="1"/>
</dbReference>
<comment type="function">
    <text evidence="12">DNA repair enzyme that has both DNA N-glycosylase activity and AP-lyase activity. The DNA N-glycosylase activity releases various damaged pyrimidines from DNA by cleaving the N-glycosidic bond, leaving an AP (apurinic/apyrimidinic) site. The AP-lyase activity cleaves the phosphodiester bond 3' to the AP site by a beta-elimination, leaving a 3'-terminal unsaturated sugar and a product with a terminal 5'-phosphate.</text>
</comment>
<feature type="binding site" evidence="12">
    <location>
        <position position="196"/>
    </location>
    <ligand>
        <name>[4Fe-4S] cluster</name>
        <dbReference type="ChEBI" id="CHEBI:49883"/>
    </ligand>
</feature>
<dbReference type="InterPro" id="IPR004036">
    <property type="entry name" value="Endonuclease-III-like_CS2"/>
</dbReference>
<keyword evidence="14" id="KW-0540">Nuclease</keyword>
<dbReference type="FunFam" id="1.10.1670.10:FF:000001">
    <property type="entry name" value="Endonuclease III"/>
    <property type="match status" value="1"/>
</dbReference>
<dbReference type="EMBL" id="JACHHI010000007">
    <property type="protein sequence ID" value="MBB6478284.1"/>
    <property type="molecule type" value="Genomic_DNA"/>
</dbReference>
<dbReference type="GO" id="GO:0006285">
    <property type="term" value="P:base-excision repair, AP site formation"/>
    <property type="evidence" value="ECO:0007669"/>
    <property type="project" value="TreeGrafter"/>
</dbReference>
<dbReference type="InterPro" id="IPR003651">
    <property type="entry name" value="Endonuclease3_FeS-loop_motif"/>
</dbReference>
<evidence type="ECO:0000256" key="9">
    <source>
        <dbReference type="ARBA" id="ARBA00023204"/>
    </source>
</evidence>
<dbReference type="InterPro" id="IPR023170">
    <property type="entry name" value="HhH_base_excis_C"/>
</dbReference>
<name>A0A841R024_9FIRM</name>
<dbReference type="GO" id="GO:0046872">
    <property type="term" value="F:metal ion binding"/>
    <property type="evidence" value="ECO:0007669"/>
    <property type="project" value="UniProtKB-KW"/>
</dbReference>
<sequence length="217" mass="24731">MRVTKAIREEQLAILEATYKDRKTALHYNSPFELLVAVVLSAQCTDERVNKITARIFPRLNTPAKMGRLTQAELEEEIRDCGLFRSKAQHLLATCTRLLEEYHGEVPRTKKELMTLPGVGQKTANVLVSVLYDEPAIAVDTHVFRVANRLGLARGKDVTIVERKLERNIPREKWSQAHHWLIWHGRLICKARRPLCASCPLRHVCPIGVRQEPADSV</sequence>
<dbReference type="GO" id="GO:0051539">
    <property type="term" value="F:4 iron, 4 sulfur cluster binding"/>
    <property type="evidence" value="ECO:0007669"/>
    <property type="project" value="UniProtKB-UniRule"/>
</dbReference>
<evidence type="ECO:0000256" key="8">
    <source>
        <dbReference type="ARBA" id="ARBA00023125"/>
    </source>
</evidence>
<dbReference type="Pfam" id="PF00633">
    <property type="entry name" value="HHH"/>
    <property type="match status" value="1"/>
</dbReference>
<dbReference type="Pfam" id="PF10576">
    <property type="entry name" value="EndIII_4Fe-2S"/>
    <property type="match status" value="1"/>
</dbReference>
<dbReference type="PANTHER" id="PTHR10359">
    <property type="entry name" value="A/G-SPECIFIC ADENINE GLYCOSYLASE/ENDONUCLEASE III"/>
    <property type="match status" value="1"/>
</dbReference>
<keyword evidence="10 12" id="KW-0456">Lyase</keyword>
<evidence type="ECO:0000256" key="3">
    <source>
        <dbReference type="ARBA" id="ARBA00022723"/>
    </source>
</evidence>
<proteinExistence type="inferred from homology"/>
<dbReference type="PROSITE" id="PS00764">
    <property type="entry name" value="ENDONUCLEASE_III_1"/>
    <property type="match status" value="1"/>
</dbReference>
<dbReference type="GO" id="GO:0003677">
    <property type="term" value="F:DNA binding"/>
    <property type="evidence" value="ECO:0007669"/>
    <property type="project" value="UniProtKB-UniRule"/>
</dbReference>
<feature type="domain" description="HhH-GPD" evidence="13">
    <location>
        <begin position="40"/>
        <end position="187"/>
    </location>
</feature>
<keyword evidence="15" id="KW-1185">Reference proteome</keyword>
<dbReference type="GeneID" id="93486608"/>
<dbReference type="EC" id="4.2.99.18" evidence="12"/>
<comment type="catalytic activity">
    <reaction evidence="12">
        <text>2'-deoxyribonucleotide-(2'-deoxyribose 5'-phosphate)-2'-deoxyribonucleotide-DNA = a 3'-end 2'-deoxyribonucleotide-(2,3-dehydro-2,3-deoxyribose 5'-phosphate)-DNA + a 5'-end 5'-phospho-2'-deoxyribonucleoside-DNA + H(+)</text>
        <dbReference type="Rhea" id="RHEA:66592"/>
        <dbReference type="Rhea" id="RHEA-COMP:13180"/>
        <dbReference type="Rhea" id="RHEA-COMP:16897"/>
        <dbReference type="Rhea" id="RHEA-COMP:17067"/>
        <dbReference type="ChEBI" id="CHEBI:15378"/>
        <dbReference type="ChEBI" id="CHEBI:136412"/>
        <dbReference type="ChEBI" id="CHEBI:157695"/>
        <dbReference type="ChEBI" id="CHEBI:167181"/>
        <dbReference type="EC" id="4.2.99.18"/>
    </reaction>
</comment>
<keyword evidence="8 12" id="KW-0238">DNA-binding</keyword>